<evidence type="ECO:0000256" key="3">
    <source>
        <dbReference type="ARBA" id="ARBA00022801"/>
    </source>
</evidence>
<dbReference type="Proteomes" id="UP000472275">
    <property type="component" value="Chromosome 9"/>
</dbReference>
<proteinExistence type="inferred from homology"/>
<feature type="domain" description="A to I editase" evidence="13">
    <location>
        <begin position="111"/>
        <end position="548"/>
    </location>
</feature>
<evidence type="ECO:0000256" key="2">
    <source>
        <dbReference type="ARBA" id="ARBA00022723"/>
    </source>
</evidence>
<reference evidence="14" key="1">
    <citation type="submission" date="2025-08" db="UniProtKB">
        <authorList>
            <consortium name="Ensembl"/>
        </authorList>
    </citation>
    <scope>IDENTIFICATION</scope>
</reference>
<comment type="function">
    <text evidence="6">Specifically deaminates adenosine-37 to inosine in tRNA-Ala.</text>
</comment>
<dbReference type="GeneID" id="115345881"/>
<keyword evidence="15" id="KW-1185">Reference proteome</keyword>
<dbReference type="InterPro" id="IPR002466">
    <property type="entry name" value="A_deamin"/>
</dbReference>
<name>A0A663F6A7_AQUCH</name>
<sequence>MSLGLGYWNLVQEGVMQNKVVGFEEVGAVNQCRDGIQFCLEPALASGAMWSADEIAELCYLHYRTRLPKQGKPDPNREWTSLAAVVKVESSTQREVLASPGNLQVTKEIVAMGTGTKCIGQNKMRKTGDILNDSHAEIVAKRSFQRYLLHQIWLAASHQQCSIFIPGTETGKWKLKPNTIFVFFSSHTPCGDASIIPISEPENRLSKPVAGDDAAGQSEHRSNRDHLGPEDKRKSEKMASNHIIKRMKTDDDGYFSVIPEDLTVQQVSVKREDDTNPKSCECSADMQTANKETGLGRPKVVDVYRTGAKCIPGELGDARIPGLGYHRVGLLRVKPGRGDRTCSMSCSDKLARWNVLGCQGALLMHFLQYPVYLSAIIVGKCPYSQEAMRRAIVERCQHISFLPDGFLPQEVKLLQSDLRFEHSRQAIQEVQTNSKTKLVPCSAAISWSAVPEQPLDVTSDGFRQGTTKKRIGSYQSRSKICKVELFHTFQKLVTSISQEDLPDTLRMKTLETYWDYKEAALNYQEAWKVLRSQALLGWVKNATEYLHFT</sequence>
<evidence type="ECO:0000313" key="14">
    <source>
        <dbReference type="Ensembl" id="ENSACCP00020019967.1"/>
    </source>
</evidence>
<dbReference type="PROSITE" id="PS50141">
    <property type="entry name" value="A_DEAMIN_EDITASE"/>
    <property type="match status" value="1"/>
</dbReference>
<evidence type="ECO:0000256" key="7">
    <source>
        <dbReference type="ARBA" id="ARBA00038326"/>
    </source>
</evidence>
<keyword evidence="1" id="KW-0819">tRNA processing</keyword>
<dbReference type="KEGG" id="achc:115345881"/>
<evidence type="ECO:0000256" key="9">
    <source>
        <dbReference type="ARBA" id="ARBA00040502"/>
    </source>
</evidence>
<evidence type="ECO:0000256" key="4">
    <source>
        <dbReference type="ARBA" id="ARBA00022833"/>
    </source>
</evidence>
<evidence type="ECO:0000256" key="1">
    <source>
        <dbReference type="ARBA" id="ARBA00022694"/>
    </source>
</evidence>
<feature type="compositionally biased region" description="Basic and acidic residues" evidence="12">
    <location>
        <begin position="218"/>
        <end position="239"/>
    </location>
</feature>
<dbReference type="FunCoup" id="A0A663F6A7">
    <property type="interactions" value="446"/>
</dbReference>
<dbReference type="InParanoid" id="A0A663F6A7"/>
<keyword evidence="3" id="KW-0378">Hydrolase</keyword>
<dbReference type="GO" id="GO:0043829">
    <property type="term" value="F:tRNA-specific adenosine-37 deaminase activity"/>
    <property type="evidence" value="ECO:0007669"/>
    <property type="project" value="UniProtKB-EC"/>
</dbReference>
<dbReference type="GO" id="GO:0003723">
    <property type="term" value="F:RNA binding"/>
    <property type="evidence" value="ECO:0007669"/>
    <property type="project" value="Ensembl"/>
</dbReference>
<organism evidence="14 15">
    <name type="scientific">Aquila chrysaetos chrysaetos</name>
    <dbReference type="NCBI Taxonomy" id="223781"/>
    <lineage>
        <taxon>Eukaryota</taxon>
        <taxon>Metazoa</taxon>
        <taxon>Chordata</taxon>
        <taxon>Craniata</taxon>
        <taxon>Vertebrata</taxon>
        <taxon>Euteleostomi</taxon>
        <taxon>Archelosauria</taxon>
        <taxon>Archosauria</taxon>
        <taxon>Dinosauria</taxon>
        <taxon>Saurischia</taxon>
        <taxon>Theropoda</taxon>
        <taxon>Coelurosauria</taxon>
        <taxon>Aves</taxon>
        <taxon>Neognathae</taxon>
        <taxon>Neoaves</taxon>
        <taxon>Telluraves</taxon>
        <taxon>Accipitrimorphae</taxon>
        <taxon>Accipitriformes</taxon>
        <taxon>Accipitridae</taxon>
        <taxon>Accipitrinae</taxon>
        <taxon>Aquila</taxon>
    </lineage>
</organism>
<protein>
    <recommendedName>
        <fullName evidence="9">tRNA-specific adenosine deaminase 1</fullName>
        <ecNumber evidence="8">3.5.4.34</ecNumber>
    </recommendedName>
    <alternativeName>
        <fullName evidence="10">tRNA-specific adenosine-37 deaminase</fullName>
    </alternativeName>
</protein>
<evidence type="ECO:0000256" key="8">
    <source>
        <dbReference type="ARBA" id="ARBA00038940"/>
    </source>
</evidence>
<dbReference type="Ensembl" id="ENSACCT00020020838.1">
    <property type="protein sequence ID" value="ENSACCP00020019967.1"/>
    <property type="gene ID" value="ENSACCG00020013740.1"/>
</dbReference>
<feature type="region of interest" description="Disordered" evidence="12">
    <location>
        <begin position="197"/>
        <end position="239"/>
    </location>
</feature>
<evidence type="ECO:0000256" key="10">
    <source>
        <dbReference type="ARBA" id="ARBA00041760"/>
    </source>
</evidence>
<dbReference type="SMART" id="SM00552">
    <property type="entry name" value="ADEAMc"/>
    <property type="match status" value="1"/>
</dbReference>
<gene>
    <name evidence="14" type="primary">ADAT1</name>
</gene>
<comment type="similarity">
    <text evidence="7">Belongs to the ADAT1 family.</text>
</comment>
<keyword evidence="4" id="KW-0862">Zinc</keyword>
<evidence type="ECO:0000256" key="11">
    <source>
        <dbReference type="ARBA" id="ARBA00047635"/>
    </source>
</evidence>
<comment type="catalytic activity">
    <reaction evidence="11">
        <text>adenosine(37) in tRNA(Ala) + H2O + H(+) = inosine(37) in tRNA(Ala) + NH4(+)</text>
        <dbReference type="Rhea" id="RHEA:50968"/>
        <dbReference type="Rhea" id="RHEA-COMP:12855"/>
        <dbReference type="Rhea" id="RHEA-COMP:12856"/>
        <dbReference type="ChEBI" id="CHEBI:15377"/>
        <dbReference type="ChEBI" id="CHEBI:15378"/>
        <dbReference type="ChEBI" id="CHEBI:28938"/>
        <dbReference type="ChEBI" id="CHEBI:74411"/>
        <dbReference type="ChEBI" id="CHEBI:82852"/>
        <dbReference type="EC" id="3.5.4.34"/>
    </reaction>
</comment>
<dbReference type="Pfam" id="PF02137">
    <property type="entry name" value="A_deamin"/>
    <property type="match status" value="1"/>
</dbReference>
<dbReference type="PANTHER" id="PTHR46516:SF1">
    <property type="entry name" value="TRNA-SPECIFIC ADENOSINE DEAMINASE 1"/>
    <property type="match status" value="1"/>
</dbReference>
<dbReference type="AlphaFoldDB" id="A0A663F6A7"/>
<evidence type="ECO:0000256" key="6">
    <source>
        <dbReference type="ARBA" id="ARBA00037784"/>
    </source>
</evidence>
<dbReference type="OrthoDB" id="10268011at2759"/>
<evidence type="ECO:0000256" key="5">
    <source>
        <dbReference type="ARBA" id="ARBA00037026"/>
    </source>
</evidence>
<dbReference type="CTD" id="23536"/>
<evidence type="ECO:0000313" key="15">
    <source>
        <dbReference type="Proteomes" id="UP000472275"/>
    </source>
</evidence>
<keyword evidence="2" id="KW-0479">Metal-binding</keyword>
<dbReference type="EC" id="3.5.4.34" evidence="8"/>
<evidence type="ECO:0000256" key="12">
    <source>
        <dbReference type="SAM" id="MobiDB-lite"/>
    </source>
</evidence>
<dbReference type="RefSeq" id="XP_029881248.1">
    <property type="nucleotide sequence ID" value="XM_030025388.2"/>
</dbReference>
<evidence type="ECO:0000259" key="13">
    <source>
        <dbReference type="PROSITE" id="PS50141"/>
    </source>
</evidence>
<dbReference type="PANTHER" id="PTHR46516">
    <property type="entry name" value="TRNA-SPECIFIC ADENOSINE DEAMINASE 1"/>
    <property type="match status" value="1"/>
</dbReference>
<dbReference type="GO" id="GO:0046872">
    <property type="term" value="F:metal ion binding"/>
    <property type="evidence" value="ECO:0007669"/>
    <property type="project" value="UniProtKB-KW"/>
</dbReference>
<comment type="cofactor">
    <cofactor evidence="5">
        <name>1D-myo-inositol hexakisphosphate</name>
        <dbReference type="ChEBI" id="CHEBI:58130"/>
    </cofactor>
</comment>
<accession>A0A663F6A7</accession>
<dbReference type="GO" id="GO:0008033">
    <property type="term" value="P:tRNA processing"/>
    <property type="evidence" value="ECO:0007669"/>
    <property type="project" value="UniProtKB-KW"/>
</dbReference>
<dbReference type="GeneTree" id="ENSGT00940000157942"/>
<reference evidence="14" key="2">
    <citation type="submission" date="2025-09" db="UniProtKB">
        <authorList>
            <consortium name="Ensembl"/>
        </authorList>
    </citation>
    <scope>IDENTIFICATION</scope>
</reference>